<evidence type="ECO:0000256" key="1">
    <source>
        <dbReference type="SAM" id="Phobius"/>
    </source>
</evidence>
<dbReference type="AlphaFoldDB" id="A0A386TYT4"/>
<name>A0A386TYT4_9AGAR</name>
<feature type="transmembrane region" description="Helical" evidence="1">
    <location>
        <begin position="62"/>
        <end position="80"/>
    </location>
</feature>
<keyword evidence="3" id="KW-0496">Mitochondrion</keyword>
<evidence type="ECO:0000313" key="3">
    <source>
        <dbReference type="EMBL" id="AYE93268.1"/>
    </source>
</evidence>
<sequence length="246" mass="27849">MIMKKFLIRTWRGIHKGWTTPNLPAHIIELQSQPFIRIFRVIGGISSLTLLGKGYFELNTYGLYVAMLITFMFVLYHFYISYHRTKYIYKIIKSGELEVRKSPLDLYASRLARLILCAKGACEYVPHVGGALGLMLGVDQVLRDSGRDAFFGPLIGQGVNKVIPPKSGLKKWGEDVNRLMSEVDNHSKNDNSIAELISKTKGFENLSDNDRKDFLSALSEVKKAEVSELEGAKKRVRELLDNPPKK</sequence>
<gene>
    <name evidence="3" type="ORF">C0995_000040</name>
    <name evidence="2" type="ORF">C0995_000092</name>
</gene>
<dbReference type="EMBL" id="MH725795">
    <property type="protein sequence ID" value="AYE93268.1"/>
    <property type="molecule type" value="Genomic_DNA"/>
</dbReference>
<keyword evidence="1" id="KW-0472">Membrane</keyword>
<geneLocation type="mitochondrion" evidence="3"/>
<keyword evidence="1" id="KW-1133">Transmembrane helix</keyword>
<organism evidence="3">
    <name type="scientific">Termitomyces sp</name>
    <dbReference type="NCBI Taxonomy" id="1916073"/>
    <lineage>
        <taxon>Eukaryota</taxon>
        <taxon>Fungi</taxon>
        <taxon>Dikarya</taxon>
        <taxon>Basidiomycota</taxon>
        <taxon>Agaricomycotina</taxon>
        <taxon>Agaricomycetes</taxon>
        <taxon>Agaricomycetidae</taxon>
        <taxon>Agaricales</taxon>
        <taxon>Tricholomatineae</taxon>
        <taxon>Lyophyllaceae</taxon>
        <taxon>Termitomyces</taxon>
    </lineage>
</organism>
<accession>A0A386TYT4</accession>
<keyword evidence="1" id="KW-0812">Transmembrane</keyword>
<proteinExistence type="predicted"/>
<reference evidence="3" key="1">
    <citation type="submission" date="2018-08" db="EMBL/GenBank/DDBJ databases">
        <title>Comparative mitochondrial genomics of the basidiomycete Termitomyces.</title>
        <authorList>
            <person name="Nieuwenhuis M."/>
        </authorList>
    </citation>
    <scope>NUCLEOTIDE SEQUENCE</scope>
    <source>
        <strain evidence="3">Mi166</strain>
    </source>
</reference>
<evidence type="ECO:0000313" key="2">
    <source>
        <dbReference type="EMBL" id="AYE93224.1"/>
    </source>
</evidence>
<dbReference type="EMBL" id="MH725795">
    <property type="protein sequence ID" value="AYE93224.1"/>
    <property type="molecule type" value="Genomic_DNA"/>
</dbReference>
<protein>
    <submittedName>
        <fullName evidence="3">Uncharacterized protein</fullName>
    </submittedName>
</protein>